<evidence type="ECO:0000256" key="6">
    <source>
        <dbReference type="ARBA" id="ARBA00023170"/>
    </source>
</evidence>
<organism evidence="8 9">
    <name type="scientific">Limulus polyphemus</name>
    <name type="common">Atlantic horseshoe crab</name>
    <dbReference type="NCBI Taxonomy" id="6850"/>
    <lineage>
        <taxon>Eukaryota</taxon>
        <taxon>Metazoa</taxon>
        <taxon>Ecdysozoa</taxon>
        <taxon>Arthropoda</taxon>
        <taxon>Chelicerata</taxon>
        <taxon>Merostomata</taxon>
        <taxon>Xiphosura</taxon>
        <taxon>Limulidae</taxon>
        <taxon>Limulus</taxon>
    </lineage>
</organism>
<feature type="transmembrane region" description="Helical" evidence="7">
    <location>
        <begin position="117"/>
        <end position="136"/>
    </location>
</feature>
<evidence type="ECO:0000256" key="3">
    <source>
        <dbReference type="ARBA" id="ARBA00022692"/>
    </source>
</evidence>
<evidence type="ECO:0000313" key="8">
    <source>
        <dbReference type="Proteomes" id="UP000694941"/>
    </source>
</evidence>
<dbReference type="PANTHER" id="PTHR21421:SF29">
    <property type="entry name" value="GUSTATORY RECEPTOR 5A FOR TREHALOSE-RELATED"/>
    <property type="match status" value="1"/>
</dbReference>
<evidence type="ECO:0000256" key="1">
    <source>
        <dbReference type="ARBA" id="ARBA00004651"/>
    </source>
</evidence>
<evidence type="ECO:0000313" key="9">
    <source>
        <dbReference type="RefSeq" id="XP_013792851.2"/>
    </source>
</evidence>
<feature type="transmembrane region" description="Helical" evidence="7">
    <location>
        <begin position="38"/>
        <end position="60"/>
    </location>
</feature>
<dbReference type="Pfam" id="PF08395">
    <property type="entry name" value="7tm_7"/>
    <property type="match status" value="1"/>
</dbReference>
<gene>
    <name evidence="9" type="primary">LOC106476770</name>
</gene>
<name>A0ABM1C224_LIMPO</name>
<evidence type="ECO:0000256" key="7">
    <source>
        <dbReference type="SAM" id="Phobius"/>
    </source>
</evidence>
<proteinExistence type="predicted"/>
<evidence type="ECO:0000256" key="5">
    <source>
        <dbReference type="ARBA" id="ARBA00023136"/>
    </source>
</evidence>
<evidence type="ECO:0000256" key="4">
    <source>
        <dbReference type="ARBA" id="ARBA00022989"/>
    </source>
</evidence>
<keyword evidence="4 7" id="KW-1133">Transmembrane helix</keyword>
<dbReference type="PANTHER" id="PTHR21421">
    <property type="entry name" value="GUSTATORY RECEPTOR"/>
    <property type="match status" value="1"/>
</dbReference>
<evidence type="ECO:0000256" key="2">
    <source>
        <dbReference type="ARBA" id="ARBA00022475"/>
    </source>
</evidence>
<comment type="subcellular location">
    <subcellularLocation>
        <location evidence="1">Cell membrane</location>
        <topology evidence="1">Multi-pass membrane protein</topology>
    </subcellularLocation>
</comment>
<dbReference type="Proteomes" id="UP000694941">
    <property type="component" value="Unplaced"/>
</dbReference>
<protein>
    <submittedName>
        <fullName evidence="9">Gustatory receptor for sugar taste 64e-like</fullName>
    </submittedName>
</protein>
<keyword evidence="3 7" id="KW-0812">Transmembrane</keyword>
<feature type="transmembrane region" description="Helical" evidence="7">
    <location>
        <begin position="7"/>
        <end position="26"/>
    </location>
</feature>
<keyword evidence="6" id="KW-0675">Receptor</keyword>
<dbReference type="GeneID" id="106476770"/>
<keyword evidence="8" id="KW-1185">Reference proteome</keyword>
<reference evidence="9" key="1">
    <citation type="submission" date="2025-08" db="UniProtKB">
        <authorList>
            <consortium name="RefSeq"/>
        </authorList>
    </citation>
    <scope>IDENTIFICATION</scope>
    <source>
        <tissue evidence="9">Muscle</tissue>
    </source>
</reference>
<keyword evidence="2" id="KW-1003">Cell membrane</keyword>
<sequence length="146" mass="15940">MFCRTISVWYALVIICVCVECTSLFTDEINELLSPSAGYLYAALQIGYLLLMFFLTSLVASQIPEEAAKSVDQIHTLTAPYSANNIAIHLQVQLFVSQLTTSPTGLTGWKFFVINRGVVLTILGAIISYMVIVIQMNPVAMNALGG</sequence>
<keyword evidence="5 7" id="KW-0472">Membrane</keyword>
<dbReference type="InterPro" id="IPR013604">
    <property type="entry name" value="7TM_chemorcpt"/>
</dbReference>
<accession>A0ABM1C224</accession>
<dbReference type="RefSeq" id="XP_013792851.2">
    <property type="nucleotide sequence ID" value="XM_013937397.2"/>
</dbReference>